<accession>A0ACB6ZU72</accession>
<dbReference type="Proteomes" id="UP000886501">
    <property type="component" value="Unassembled WGS sequence"/>
</dbReference>
<organism evidence="1 2">
    <name type="scientific">Thelephora ganbajun</name>
    <name type="common">Ganba fungus</name>
    <dbReference type="NCBI Taxonomy" id="370292"/>
    <lineage>
        <taxon>Eukaryota</taxon>
        <taxon>Fungi</taxon>
        <taxon>Dikarya</taxon>
        <taxon>Basidiomycota</taxon>
        <taxon>Agaricomycotina</taxon>
        <taxon>Agaricomycetes</taxon>
        <taxon>Thelephorales</taxon>
        <taxon>Thelephoraceae</taxon>
        <taxon>Thelephora</taxon>
    </lineage>
</organism>
<dbReference type="EMBL" id="MU117964">
    <property type="protein sequence ID" value="KAF9653390.1"/>
    <property type="molecule type" value="Genomic_DNA"/>
</dbReference>
<evidence type="ECO:0000313" key="1">
    <source>
        <dbReference type="EMBL" id="KAF9653390.1"/>
    </source>
</evidence>
<protein>
    <submittedName>
        <fullName evidence="1">Uncharacterized protein</fullName>
    </submittedName>
</protein>
<reference evidence="1" key="2">
    <citation type="journal article" date="2020" name="Nat. Commun.">
        <title>Large-scale genome sequencing of mycorrhizal fungi provides insights into the early evolution of symbiotic traits.</title>
        <authorList>
            <person name="Miyauchi S."/>
            <person name="Kiss E."/>
            <person name="Kuo A."/>
            <person name="Drula E."/>
            <person name="Kohler A."/>
            <person name="Sanchez-Garcia M."/>
            <person name="Morin E."/>
            <person name="Andreopoulos B."/>
            <person name="Barry K.W."/>
            <person name="Bonito G."/>
            <person name="Buee M."/>
            <person name="Carver A."/>
            <person name="Chen C."/>
            <person name="Cichocki N."/>
            <person name="Clum A."/>
            <person name="Culley D."/>
            <person name="Crous P.W."/>
            <person name="Fauchery L."/>
            <person name="Girlanda M."/>
            <person name="Hayes R.D."/>
            <person name="Keri Z."/>
            <person name="LaButti K."/>
            <person name="Lipzen A."/>
            <person name="Lombard V."/>
            <person name="Magnuson J."/>
            <person name="Maillard F."/>
            <person name="Murat C."/>
            <person name="Nolan M."/>
            <person name="Ohm R.A."/>
            <person name="Pangilinan J."/>
            <person name="Pereira M.F."/>
            <person name="Perotto S."/>
            <person name="Peter M."/>
            <person name="Pfister S."/>
            <person name="Riley R."/>
            <person name="Sitrit Y."/>
            <person name="Stielow J.B."/>
            <person name="Szollosi G."/>
            <person name="Zifcakova L."/>
            <person name="Stursova M."/>
            <person name="Spatafora J.W."/>
            <person name="Tedersoo L."/>
            <person name="Vaario L.M."/>
            <person name="Yamada A."/>
            <person name="Yan M."/>
            <person name="Wang P."/>
            <person name="Xu J."/>
            <person name="Bruns T."/>
            <person name="Baldrian P."/>
            <person name="Vilgalys R."/>
            <person name="Dunand C."/>
            <person name="Henrissat B."/>
            <person name="Grigoriev I.V."/>
            <person name="Hibbett D."/>
            <person name="Nagy L.G."/>
            <person name="Martin F.M."/>
        </authorList>
    </citation>
    <scope>NUCLEOTIDE SEQUENCE</scope>
    <source>
        <strain evidence="1">P2</strain>
    </source>
</reference>
<sequence>MLSLVLAVNVLIFAASIVSTAPPSAADSHVGARFERRGFQAMQTLCKLLQGTAREVFRRYMTGDGATGTRPFTRKGREPLDPYELQKSYGRSHGGHEDPSIEVDRACSREHIHYSVCGL</sequence>
<comment type="caution">
    <text evidence="1">The sequence shown here is derived from an EMBL/GenBank/DDBJ whole genome shotgun (WGS) entry which is preliminary data.</text>
</comment>
<name>A0ACB6ZU72_THEGA</name>
<gene>
    <name evidence="1" type="ORF">BDM02DRAFT_3125803</name>
</gene>
<evidence type="ECO:0000313" key="2">
    <source>
        <dbReference type="Proteomes" id="UP000886501"/>
    </source>
</evidence>
<keyword evidence="2" id="KW-1185">Reference proteome</keyword>
<reference evidence="1" key="1">
    <citation type="submission" date="2019-10" db="EMBL/GenBank/DDBJ databases">
        <authorList>
            <consortium name="DOE Joint Genome Institute"/>
            <person name="Kuo A."/>
            <person name="Miyauchi S."/>
            <person name="Kiss E."/>
            <person name="Drula E."/>
            <person name="Kohler A."/>
            <person name="Sanchez-Garcia M."/>
            <person name="Andreopoulos B."/>
            <person name="Barry K.W."/>
            <person name="Bonito G."/>
            <person name="Buee M."/>
            <person name="Carver A."/>
            <person name="Chen C."/>
            <person name="Cichocki N."/>
            <person name="Clum A."/>
            <person name="Culley D."/>
            <person name="Crous P.W."/>
            <person name="Fauchery L."/>
            <person name="Girlanda M."/>
            <person name="Hayes R."/>
            <person name="Keri Z."/>
            <person name="Labutti K."/>
            <person name="Lipzen A."/>
            <person name="Lombard V."/>
            <person name="Magnuson J."/>
            <person name="Maillard F."/>
            <person name="Morin E."/>
            <person name="Murat C."/>
            <person name="Nolan M."/>
            <person name="Ohm R."/>
            <person name="Pangilinan J."/>
            <person name="Pereira M."/>
            <person name="Perotto S."/>
            <person name="Peter M."/>
            <person name="Riley R."/>
            <person name="Sitrit Y."/>
            <person name="Stielow B."/>
            <person name="Szollosi G."/>
            <person name="Zifcakova L."/>
            <person name="Stursova M."/>
            <person name="Spatafora J.W."/>
            <person name="Tedersoo L."/>
            <person name="Vaario L.-M."/>
            <person name="Yamada A."/>
            <person name="Yan M."/>
            <person name="Wang P."/>
            <person name="Xu J."/>
            <person name="Bruns T."/>
            <person name="Baldrian P."/>
            <person name="Vilgalys R."/>
            <person name="Henrissat B."/>
            <person name="Grigoriev I.V."/>
            <person name="Hibbett D."/>
            <person name="Nagy L.G."/>
            <person name="Martin F.M."/>
        </authorList>
    </citation>
    <scope>NUCLEOTIDE SEQUENCE</scope>
    <source>
        <strain evidence="1">P2</strain>
    </source>
</reference>
<proteinExistence type="predicted"/>